<protein>
    <submittedName>
        <fullName evidence="1">Uncharacterized protein</fullName>
    </submittedName>
</protein>
<accession>A0A4Y7KSI0</accession>
<dbReference type="SUPFAM" id="SSF55666">
    <property type="entry name" value="Ribonuclease PH domain 2-like"/>
    <property type="match status" value="1"/>
</dbReference>
<dbReference type="Gramene" id="RZC76304">
    <property type="protein sequence ID" value="RZC76304"/>
    <property type="gene ID" value="C5167_000384"/>
</dbReference>
<keyword evidence="2" id="KW-1185">Reference proteome</keyword>
<name>A0A4Y7KSI0_PAPSO</name>
<dbReference type="EMBL" id="CM010723">
    <property type="protein sequence ID" value="RZC76304.1"/>
    <property type="molecule type" value="Genomic_DNA"/>
</dbReference>
<dbReference type="Proteomes" id="UP000316621">
    <property type="component" value="Chromosome 9"/>
</dbReference>
<reference evidence="1 2" key="1">
    <citation type="journal article" date="2018" name="Science">
        <title>The opium poppy genome and morphinan production.</title>
        <authorList>
            <person name="Guo L."/>
            <person name="Winzer T."/>
            <person name="Yang X."/>
            <person name="Li Y."/>
            <person name="Ning Z."/>
            <person name="He Z."/>
            <person name="Teodor R."/>
            <person name="Lu Y."/>
            <person name="Bowser T.A."/>
            <person name="Graham I.A."/>
            <person name="Ye K."/>
        </authorList>
    </citation>
    <scope>NUCLEOTIDE SEQUENCE [LARGE SCALE GENOMIC DNA]</scope>
    <source>
        <strain evidence="2">cv. HN1</strain>
        <tissue evidence="1">Leaves</tissue>
    </source>
</reference>
<dbReference type="AlphaFoldDB" id="A0A4Y7KSI0"/>
<organism evidence="1 2">
    <name type="scientific">Papaver somniferum</name>
    <name type="common">Opium poppy</name>
    <dbReference type="NCBI Taxonomy" id="3469"/>
    <lineage>
        <taxon>Eukaryota</taxon>
        <taxon>Viridiplantae</taxon>
        <taxon>Streptophyta</taxon>
        <taxon>Embryophyta</taxon>
        <taxon>Tracheophyta</taxon>
        <taxon>Spermatophyta</taxon>
        <taxon>Magnoliopsida</taxon>
        <taxon>Ranunculales</taxon>
        <taxon>Papaveraceae</taxon>
        <taxon>Papaveroideae</taxon>
        <taxon>Papaver</taxon>
    </lineage>
</organism>
<dbReference type="STRING" id="3469.A0A4Y7KSI0"/>
<evidence type="ECO:0000313" key="2">
    <source>
        <dbReference type="Proteomes" id="UP000316621"/>
    </source>
</evidence>
<gene>
    <name evidence="1" type="ORF">C5167_000384</name>
</gene>
<evidence type="ECO:0000313" key="1">
    <source>
        <dbReference type="EMBL" id="RZC76304.1"/>
    </source>
</evidence>
<sequence length="131" mass="14649">MVEFGKKLIEEFGPRESNKAMMYSDTGLLNCNRAIQLFLLPFVNWFSLYFNIINVGDLRLPVTLSCASLAQTDAGGIMHSVESSVGSNHVIDPITEEESCQDGSLVITAMHSRNEVTRLTLTWEWSSPKIH</sequence>
<proteinExistence type="predicted"/>
<dbReference type="InterPro" id="IPR036345">
    <property type="entry name" value="ExoRNase_PH_dom2_sf"/>
</dbReference>